<feature type="transmembrane region" description="Helical" evidence="7">
    <location>
        <begin position="7"/>
        <end position="27"/>
    </location>
</feature>
<evidence type="ECO:0000256" key="4">
    <source>
        <dbReference type="ARBA" id="ARBA00022692"/>
    </source>
</evidence>
<keyword evidence="5 7" id="KW-1133">Transmembrane helix</keyword>
<proteinExistence type="inferred from homology"/>
<evidence type="ECO:0000256" key="6">
    <source>
        <dbReference type="ARBA" id="ARBA00023136"/>
    </source>
</evidence>
<comment type="subcellular location">
    <subcellularLocation>
        <location evidence="1 7">Cell membrane</location>
        <topology evidence="1 7">Multi-pass membrane protein</topology>
    </subcellularLocation>
</comment>
<dbReference type="EMBL" id="VXPY01000007">
    <property type="protein sequence ID" value="MYD88833.1"/>
    <property type="molecule type" value="Genomic_DNA"/>
</dbReference>
<sequence length="279" mass="31759">MSARRHPYLLYLPVLLLGALFMGPFLWTVGSSFKHPTEIYVFPPKLWPSEMQWQNWREVWIQVPFAQFARNSVVVTGAAVLGQLLSTTLVAYGFARFRFPTRDFLFMVVLSTMILPFEVLLIPQFLIFRELGWLDSYKPLIVPFYFGAGPFFIFLMRQFFLTIPLDLDQSARLDGAHSLRILWSIILPLSRPALATVAIFSFLTHWDSFLGPLIYLNTMEKYTLPLGLRFFQLVADAGGAPREHLLMAASLTVSIPGITLFVVAQKYFVRGIVLSGIKG</sequence>
<dbReference type="GO" id="GO:0055085">
    <property type="term" value="P:transmembrane transport"/>
    <property type="evidence" value="ECO:0007669"/>
    <property type="project" value="InterPro"/>
</dbReference>
<feature type="transmembrane region" description="Helical" evidence="7">
    <location>
        <begin position="104"/>
        <end position="128"/>
    </location>
</feature>
<evidence type="ECO:0000256" key="1">
    <source>
        <dbReference type="ARBA" id="ARBA00004651"/>
    </source>
</evidence>
<keyword evidence="4 7" id="KW-0812">Transmembrane</keyword>
<keyword evidence="2 7" id="KW-0813">Transport</keyword>
<dbReference type="InterPro" id="IPR000515">
    <property type="entry name" value="MetI-like"/>
</dbReference>
<feature type="transmembrane region" description="Helical" evidence="7">
    <location>
        <begin position="73"/>
        <end position="92"/>
    </location>
</feature>
<accession>A0A6B1DPS6</accession>
<dbReference type="AlphaFoldDB" id="A0A6B1DPS6"/>
<dbReference type="Gene3D" id="1.10.3720.10">
    <property type="entry name" value="MetI-like"/>
    <property type="match status" value="1"/>
</dbReference>
<keyword evidence="3" id="KW-1003">Cell membrane</keyword>
<feature type="transmembrane region" description="Helical" evidence="7">
    <location>
        <begin position="245"/>
        <end position="264"/>
    </location>
</feature>
<dbReference type="CDD" id="cd06261">
    <property type="entry name" value="TM_PBP2"/>
    <property type="match status" value="1"/>
</dbReference>
<reference evidence="9" key="1">
    <citation type="submission" date="2019-09" db="EMBL/GenBank/DDBJ databases">
        <title>Characterisation of the sponge microbiome using genome-centric metagenomics.</title>
        <authorList>
            <person name="Engelberts J.P."/>
            <person name="Robbins S.J."/>
            <person name="De Goeij J.M."/>
            <person name="Aranda M."/>
            <person name="Bell S.C."/>
            <person name="Webster N.S."/>
        </authorList>
    </citation>
    <scope>NUCLEOTIDE SEQUENCE</scope>
    <source>
        <strain evidence="9">SB0662_bin_9</strain>
    </source>
</reference>
<feature type="transmembrane region" description="Helical" evidence="7">
    <location>
        <begin position="140"/>
        <end position="160"/>
    </location>
</feature>
<evidence type="ECO:0000313" key="9">
    <source>
        <dbReference type="EMBL" id="MYD88833.1"/>
    </source>
</evidence>
<dbReference type="PANTHER" id="PTHR43744">
    <property type="entry name" value="ABC TRANSPORTER PERMEASE PROTEIN MG189-RELATED-RELATED"/>
    <property type="match status" value="1"/>
</dbReference>
<keyword evidence="6 7" id="KW-0472">Membrane</keyword>
<evidence type="ECO:0000259" key="8">
    <source>
        <dbReference type="PROSITE" id="PS50928"/>
    </source>
</evidence>
<dbReference type="SUPFAM" id="SSF161098">
    <property type="entry name" value="MetI-like"/>
    <property type="match status" value="1"/>
</dbReference>
<organism evidence="9">
    <name type="scientific">Caldilineaceae bacterium SB0662_bin_9</name>
    <dbReference type="NCBI Taxonomy" id="2605258"/>
    <lineage>
        <taxon>Bacteria</taxon>
        <taxon>Bacillati</taxon>
        <taxon>Chloroflexota</taxon>
        <taxon>Caldilineae</taxon>
        <taxon>Caldilineales</taxon>
        <taxon>Caldilineaceae</taxon>
    </lineage>
</organism>
<evidence type="ECO:0000256" key="2">
    <source>
        <dbReference type="ARBA" id="ARBA00022448"/>
    </source>
</evidence>
<comment type="similarity">
    <text evidence="7">Belongs to the binding-protein-dependent transport system permease family.</text>
</comment>
<dbReference type="GO" id="GO:0005886">
    <property type="term" value="C:plasma membrane"/>
    <property type="evidence" value="ECO:0007669"/>
    <property type="project" value="UniProtKB-SubCell"/>
</dbReference>
<comment type="caution">
    <text evidence="9">The sequence shown here is derived from an EMBL/GenBank/DDBJ whole genome shotgun (WGS) entry which is preliminary data.</text>
</comment>
<dbReference type="InterPro" id="IPR035906">
    <property type="entry name" value="MetI-like_sf"/>
</dbReference>
<dbReference type="PROSITE" id="PS50928">
    <property type="entry name" value="ABC_TM1"/>
    <property type="match status" value="1"/>
</dbReference>
<name>A0A6B1DPS6_9CHLR</name>
<dbReference type="Pfam" id="PF00528">
    <property type="entry name" value="BPD_transp_1"/>
    <property type="match status" value="1"/>
</dbReference>
<protein>
    <submittedName>
        <fullName evidence="9">Carbohydrate ABC transporter permease</fullName>
    </submittedName>
</protein>
<feature type="domain" description="ABC transmembrane type-1" evidence="8">
    <location>
        <begin position="69"/>
        <end position="264"/>
    </location>
</feature>
<evidence type="ECO:0000256" key="7">
    <source>
        <dbReference type="RuleBase" id="RU363032"/>
    </source>
</evidence>
<dbReference type="PANTHER" id="PTHR43744:SF6">
    <property type="entry name" value="ABC TRANSPORTER PERMEASE PROTEIN YESQ-RELATED"/>
    <property type="match status" value="1"/>
</dbReference>
<gene>
    <name evidence="9" type="ORF">F4Y08_00620</name>
</gene>
<evidence type="ECO:0000256" key="5">
    <source>
        <dbReference type="ARBA" id="ARBA00022989"/>
    </source>
</evidence>
<evidence type="ECO:0000256" key="3">
    <source>
        <dbReference type="ARBA" id="ARBA00022475"/>
    </source>
</evidence>
<feature type="transmembrane region" description="Helical" evidence="7">
    <location>
        <begin position="181"/>
        <end position="203"/>
    </location>
</feature>